<dbReference type="GO" id="GO:0005634">
    <property type="term" value="C:nucleus"/>
    <property type="evidence" value="ECO:0007669"/>
    <property type="project" value="UniProtKB-SubCell"/>
</dbReference>
<evidence type="ECO:0000256" key="9">
    <source>
        <dbReference type="ARBA" id="ARBA00022553"/>
    </source>
</evidence>
<dbReference type="EC" id="2.7.11.13" evidence="5"/>
<evidence type="ECO:0000256" key="27">
    <source>
        <dbReference type="ARBA" id="ARBA00047272"/>
    </source>
</evidence>
<dbReference type="Pfam" id="PF00433">
    <property type="entry name" value="Pkinase_C"/>
    <property type="match status" value="1"/>
</dbReference>
<accession>A0A7J8F2Q4</accession>
<comment type="similarity">
    <text evidence="4">Belongs to the protein kinase superfamily. AGC Ser/Thr protein kinase family. PKC subfamily.</text>
</comment>
<keyword evidence="10" id="KW-0808">Transferase</keyword>
<evidence type="ECO:0000259" key="35">
    <source>
        <dbReference type="PROSITE" id="PS50004"/>
    </source>
</evidence>
<dbReference type="PROSITE" id="PS00108">
    <property type="entry name" value="PROTEIN_KINASE_ST"/>
    <property type="match status" value="1"/>
</dbReference>
<dbReference type="GO" id="GO:0002250">
    <property type="term" value="P:adaptive immune response"/>
    <property type="evidence" value="ECO:0007669"/>
    <property type="project" value="UniProtKB-KW"/>
</dbReference>
<feature type="binding site" evidence="32">
    <location>
        <position position="58"/>
    </location>
    <ligand>
        <name>Ca(2+)</name>
        <dbReference type="ChEBI" id="CHEBI:29108"/>
        <label>1</label>
    </ligand>
</feature>
<dbReference type="Gene3D" id="1.10.510.10">
    <property type="entry name" value="Transferase(Phosphotransferase) domain 1"/>
    <property type="match status" value="1"/>
</dbReference>
<dbReference type="InterPro" id="IPR014375">
    <property type="entry name" value="Protein_kinase_C_a/b/g"/>
</dbReference>
<feature type="binding site" evidence="32">
    <location>
        <position position="123"/>
    </location>
    <ligand>
        <name>Ca(2+)</name>
        <dbReference type="ChEBI" id="CHEBI:29108"/>
        <label>1</label>
    </ligand>
</feature>
<keyword evidence="11" id="KW-0053">Apoptosis</keyword>
<keyword evidence="12 32" id="KW-0479">Metal-binding</keyword>
<dbReference type="InterPro" id="IPR034664">
    <property type="entry name" value="cPKC-beta"/>
</dbReference>
<keyword evidence="9" id="KW-0597">Phosphoprotein</keyword>
<dbReference type="FunFam" id="3.30.200.20:FF:000080">
    <property type="entry name" value="Protein kinase C"/>
    <property type="match status" value="1"/>
</dbReference>
<evidence type="ECO:0000256" key="20">
    <source>
        <dbReference type="ARBA" id="ARBA00022853"/>
    </source>
</evidence>
<feature type="binding site" evidence="32">
    <location>
        <position position="119"/>
    </location>
    <ligand>
        <name>Ca(2+)</name>
        <dbReference type="ChEBI" id="CHEBI:29108"/>
        <label>1</label>
    </ligand>
</feature>
<evidence type="ECO:0000256" key="18">
    <source>
        <dbReference type="ARBA" id="ARBA00022837"/>
    </source>
</evidence>
<evidence type="ECO:0000256" key="30">
    <source>
        <dbReference type="PIRSR" id="PIRSR000550-2"/>
    </source>
</evidence>
<dbReference type="AlphaFoldDB" id="A0A7J8F2Q4"/>
<evidence type="ECO:0000256" key="10">
    <source>
        <dbReference type="ARBA" id="ARBA00022679"/>
    </source>
</evidence>
<dbReference type="FunFam" id="1.10.510.10:FF:000023">
    <property type="entry name" value="Protein kinase C"/>
    <property type="match status" value="1"/>
</dbReference>
<comment type="caution">
    <text evidence="39">The sequence shown here is derived from an EMBL/GenBank/DDBJ whole genome shotgun (WGS) entry which is preliminary data.</text>
</comment>
<feature type="binding site" evidence="32">
    <location>
        <position position="117"/>
    </location>
    <ligand>
        <name>Ca(2+)</name>
        <dbReference type="ChEBI" id="CHEBI:29108"/>
        <label>1</label>
    </ligand>
</feature>
<evidence type="ECO:0000256" key="2">
    <source>
        <dbReference type="ARBA" id="ARBA00004202"/>
    </source>
</evidence>
<feature type="active site" description="Proton acceptor" evidence="29">
    <location>
        <position position="337"/>
    </location>
</feature>
<dbReference type="GO" id="GO:0005737">
    <property type="term" value="C:cytoplasm"/>
    <property type="evidence" value="ECO:0007669"/>
    <property type="project" value="UniProtKB-SubCell"/>
</dbReference>
<dbReference type="InterPro" id="IPR011009">
    <property type="entry name" value="Kinase-like_dom_sf"/>
</dbReference>
<feature type="binding site" evidence="30">
    <location>
        <position position="116"/>
    </location>
    <ligand>
        <name>a 1,2-diacyl-sn-glycero-3-phospho-(1D-myo-inositol-4,5-bisphosphate)</name>
        <dbReference type="ChEBI" id="CHEBI:58456"/>
    </ligand>
</feature>
<dbReference type="GO" id="GO:0005886">
    <property type="term" value="C:plasma membrane"/>
    <property type="evidence" value="ECO:0007669"/>
    <property type="project" value="UniProtKB-SubCell"/>
</dbReference>
<dbReference type="Gene3D" id="2.60.40.150">
    <property type="entry name" value="C2 domain"/>
    <property type="match status" value="1"/>
</dbReference>
<feature type="binding site" evidence="32">
    <location>
        <position position="57"/>
    </location>
    <ligand>
        <name>Ca(2+)</name>
        <dbReference type="ChEBI" id="CHEBI:29108"/>
        <label>1</label>
    </ligand>
</feature>
<keyword evidence="18 32" id="KW-0106">Calcium</keyword>
<dbReference type="InterPro" id="IPR002219">
    <property type="entry name" value="PKC_DAG/PE"/>
</dbReference>
<evidence type="ECO:0000256" key="17">
    <source>
        <dbReference type="ARBA" id="ARBA00022833"/>
    </source>
</evidence>
<evidence type="ECO:0000256" key="33">
    <source>
        <dbReference type="PROSITE-ProRule" id="PRU10141"/>
    </source>
</evidence>
<feature type="region of interest" description="Disordered" evidence="34">
    <location>
        <begin position="182"/>
        <end position="201"/>
    </location>
</feature>
<comment type="catalytic activity">
    <reaction evidence="27">
        <text>L-threonyl-[protein] + ATP = O-phospho-L-threonyl-[protein] + ADP + H(+)</text>
        <dbReference type="Rhea" id="RHEA:46608"/>
        <dbReference type="Rhea" id="RHEA-COMP:11060"/>
        <dbReference type="Rhea" id="RHEA-COMP:11605"/>
        <dbReference type="ChEBI" id="CHEBI:15378"/>
        <dbReference type="ChEBI" id="CHEBI:30013"/>
        <dbReference type="ChEBI" id="CHEBI:30616"/>
        <dbReference type="ChEBI" id="CHEBI:61977"/>
        <dbReference type="ChEBI" id="CHEBI:456216"/>
        <dbReference type="EC" id="2.7.11.13"/>
    </reaction>
</comment>
<evidence type="ECO:0000256" key="12">
    <source>
        <dbReference type="ARBA" id="ARBA00022723"/>
    </source>
</evidence>
<feature type="binding site" evidence="32">
    <location>
        <position position="64"/>
    </location>
    <ligand>
        <name>Ca(2+)</name>
        <dbReference type="ChEBI" id="CHEBI:29108"/>
        <label>1</label>
    </ligand>
</feature>
<evidence type="ECO:0000256" key="26">
    <source>
        <dbReference type="ARBA" id="ARBA00023242"/>
    </source>
</evidence>
<feature type="domain" description="Protein kinase" evidence="36">
    <location>
        <begin position="213"/>
        <end position="471"/>
    </location>
</feature>
<feature type="binding site" evidence="32">
    <location>
        <position position="118"/>
    </location>
    <ligand>
        <name>Ca(2+)</name>
        <dbReference type="ChEBI" id="CHEBI:29108"/>
        <label>1</label>
    </ligand>
</feature>
<feature type="binding site" evidence="32">
    <location>
        <position position="122"/>
    </location>
    <ligand>
        <name>Ca(2+)</name>
        <dbReference type="ChEBI" id="CHEBI:29108"/>
        <label>1</label>
    </ligand>
</feature>
<evidence type="ECO:0000256" key="31">
    <source>
        <dbReference type="PIRSR" id="PIRSR000550-3"/>
    </source>
</evidence>
<dbReference type="PROSITE" id="PS00107">
    <property type="entry name" value="PROTEIN_KINASE_ATP"/>
    <property type="match status" value="1"/>
</dbReference>
<feature type="domain" description="Phorbol-ester/DAG-type" evidence="37">
    <location>
        <begin position="1"/>
        <end position="22"/>
    </location>
</feature>
<feature type="binding site" evidence="30">
    <location>
        <position position="66"/>
    </location>
    <ligand>
        <name>a 1,2-diacyl-sn-glycero-3-phospho-(1D-myo-inositol-4,5-bisphosphate)</name>
        <dbReference type="ChEBI" id="CHEBI:58456"/>
    </ligand>
</feature>
<evidence type="ECO:0000256" key="14">
    <source>
        <dbReference type="ARBA" id="ARBA00022741"/>
    </source>
</evidence>
<name>A0A7J8F2Q4_ROUAE</name>
<evidence type="ECO:0000256" key="23">
    <source>
        <dbReference type="ARBA" id="ARBA00023130"/>
    </source>
</evidence>
<evidence type="ECO:0000313" key="40">
    <source>
        <dbReference type="Proteomes" id="UP000593571"/>
    </source>
</evidence>
<feature type="binding site" evidence="31">
    <location>
        <begin position="219"/>
        <end position="227"/>
    </location>
    <ligand>
        <name>ATP</name>
        <dbReference type="ChEBI" id="CHEBI:30616"/>
    </ligand>
</feature>
<feature type="binding site" evidence="31 33">
    <location>
        <position position="242"/>
    </location>
    <ligand>
        <name>ATP</name>
        <dbReference type="ChEBI" id="CHEBI:30616"/>
    </ligand>
</feature>
<keyword evidence="13" id="KW-0677">Repeat</keyword>
<evidence type="ECO:0000256" key="11">
    <source>
        <dbReference type="ARBA" id="ARBA00022703"/>
    </source>
</evidence>
<keyword evidence="16 39" id="KW-0418">Kinase</keyword>
<evidence type="ECO:0000256" key="6">
    <source>
        <dbReference type="ARBA" id="ARBA00017375"/>
    </source>
</evidence>
<keyword evidence="26" id="KW-0539">Nucleus</keyword>
<dbReference type="InterPro" id="IPR000961">
    <property type="entry name" value="AGC-kinase_C"/>
</dbReference>
<evidence type="ECO:0000256" key="3">
    <source>
        <dbReference type="ARBA" id="ARBA00004496"/>
    </source>
</evidence>
<evidence type="ECO:0000256" key="21">
    <source>
        <dbReference type="ARBA" id="ARBA00022859"/>
    </source>
</evidence>
<dbReference type="CDD" id="cd05616">
    <property type="entry name" value="STKc_cPKC_beta"/>
    <property type="match status" value="1"/>
</dbReference>
<keyword evidence="24" id="KW-0472">Membrane</keyword>
<dbReference type="GO" id="GO:0008270">
    <property type="term" value="F:zinc ion binding"/>
    <property type="evidence" value="ECO:0007669"/>
    <property type="project" value="UniProtKB-KW"/>
</dbReference>
<organism evidence="39 40">
    <name type="scientific">Rousettus aegyptiacus</name>
    <name type="common">Egyptian fruit bat</name>
    <name type="synonym">Pteropus aegyptiacus</name>
    <dbReference type="NCBI Taxonomy" id="9407"/>
    <lineage>
        <taxon>Eukaryota</taxon>
        <taxon>Metazoa</taxon>
        <taxon>Chordata</taxon>
        <taxon>Craniata</taxon>
        <taxon>Vertebrata</taxon>
        <taxon>Euteleostomi</taxon>
        <taxon>Mammalia</taxon>
        <taxon>Eutheria</taxon>
        <taxon>Laurasiatheria</taxon>
        <taxon>Chiroptera</taxon>
        <taxon>Yinpterochiroptera</taxon>
        <taxon>Pteropodoidea</taxon>
        <taxon>Pteropodidae</taxon>
        <taxon>Rousettinae</taxon>
        <taxon>Rousettus</taxon>
    </lineage>
</organism>
<evidence type="ECO:0000256" key="7">
    <source>
        <dbReference type="ARBA" id="ARBA00022490"/>
    </source>
</evidence>
<keyword evidence="14 33" id="KW-0547">Nucleotide-binding</keyword>
<evidence type="ECO:0000259" key="37">
    <source>
        <dbReference type="PROSITE" id="PS50081"/>
    </source>
</evidence>
<dbReference type="GO" id="GO:0006915">
    <property type="term" value="P:apoptotic process"/>
    <property type="evidence" value="ECO:0007669"/>
    <property type="project" value="UniProtKB-KW"/>
</dbReference>
<keyword evidence="40" id="KW-1185">Reference proteome</keyword>
<evidence type="ECO:0000256" key="34">
    <source>
        <dbReference type="SAM" id="MobiDB-lite"/>
    </source>
</evidence>
<evidence type="ECO:0000256" key="28">
    <source>
        <dbReference type="ARBA" id="ARBA00047470"/>
    </source>
</evidence>
<keyword evidence="8" id="KW-0723">Serine/threonine-protein kinase</keyword>
<dbReference type="InterPro" id="IPR017892">
    <property type="entry name" value="Pkinase_C"/>
</dbReference>
<evidence type="ECO:0000256" key="5">
    <source>
        <dbReference type="ARBA" id="ARBA00012429"/>
    </source>
</evidence>
<comment type="subcellular location">
    <subcellularLocation>
        <location evidence="2">Cell membrane</location>
        <topology evidence="2">Peripheral membrane protein</topology>
    </subcellularLocation>
    <subcellularLocation>
        <location evidence="3">Cytoplasm</location>
    </subcellularLocation>
    <subcellularLocation>
        <location evidence="1">Nucleus</location>
    </subcellularLocation>
</comment>
<keyword evidence="7" id="KW-0963">Cytoplasm</keyword>
<dbReference type="GO" id="GO:0005524">
    <property type="term" value="F:ATP binding"/>
    <property type="evidence" value="ECO:0007669"/>
    <property type="project" value="UniProtKB-UniRule"/>
</dbReference>
<dbReference type="Pfam" id="PF00168">
    <property type="entry name" value="C2"/>
    <property type="match status" value="1"/>
</dbReference>
<dbReference type="InterPro" id="IPR000719">
    <property type="entry name" value="Prot_kinase_dom"/>
</dbReference>
<dbReference type="InterPro" id="IPR017441">
    <property type="entry name" value="Protein_kinase_ATP_BS"/>
</dbReference>
<dbReference type="Pfam" id="PF00069">
    <property type="entry name" value="Pkinase"/>
    <property type="match status" value="1"/>
</dbReference>
<dbReference type="GO" id="GO:0004698">
    <property type="term" value="F:calcium,diacylglycerol-dependent serine/threonine kinase activity"/>
    <property type="evidence" value="ECO:0007669"/>
    <property type="project" value="UniProtKB-ARBA"/>
</dbReference>
<dbReference type="PROSITE" id="PS50004">
    <property type="entry name" value="C2"/>
    <property type="match status" value="1"/>
</dbReference>
<dbReference type="PROSITE" id="PS51285">
    <property type="entry name" value="AGC_KINASE_CTER"/>
    <property type="match status" value="1"/>
</dbReference>
<dbReference type="PANTHER" id="PTHR24351">
    <property type="entry name" value="RIBOSOMAL PROTEIN S6 KINASE"/>
    <property type="match status" value="1"/>
</dbReference>
<evidence type="ECO:0000259" key="38">
    <source>
        <dbReference type="PROSITE" id="PS51285"/>
    </source>
</evidence>
<dbReference type="FunFam" id="3.30.200.20:FF:000103">
    <property type="entry name" value="Protein kinase C"/>
    <property type="match status" value="1"/>
</dbReference>
<evidence type="ECO:0000256" key="8">
    <source>
        <dbReference type="ARBA" id="ARBA00022527"/>
    </source>
</evidence>
<dbReference type="SUPFAM" id="SSF56112">
    <property type="entry name" value="Protein kinase-like (PK-like)"/>
    <property type="match status" value="1"/>
</dbReference>
<dbReference type="PROSITE" id="PS50011">
    <property type="entry name" value="PROTEIN_KINASE_DOM"/>
    <property type="match status" value="1"/>
</dbReference>
<evidence type="ECO:0000256" key="29">
    <source>
        <dbReference type="PIRSR" id="PIRSR000550-1"/>
    </source>
</evidence>
<dbReference type="Gene3D" id="3.30.200.20">
    <property type="entry name" value="Phosphorylase Kinase, domain 1"/>
    <property type="match status" value="2"/>
</dbReference>
<dbReference type="PROSITE" id="PS50081">
    <property type="entry name" value="ZF_DAG_PE_2"/>
    <property type="match status" value="1"/>
</dbReference>
<feature type="domain" description="C2" evidence="35">
    <location>
        <begin position="29"/>
        <end position="146"/>
    </location>
</feature>
<evidence type="ECO:0000256" key="32">
    <source>
        <dbReference type="PIRSR" id="PIRSR000550-4"/>
    </source>
</evidence>
<evidence type="ECO:0000256" key="24">
    <source>
        <dbReference type="ARBA" id="ARBA00023136"/>
    </source>
</evidence>
<keyword evidence="17" id="KW-0862">Zinc</keyword>
<keyword evidence="20" id="KW-0156">Chromatin regulator</keyword>
<evidence type="ECO:0000256" key="15">
    <source>
        <dbReference type="ARBA" id="ARBA00022771"/>
    </source>
</evidence>
<evidence type="ECO:0000256" key="22">
    <source>
        <dbReference type="ARBA" id="ARBA00023015"/>
    </source>
</evidence>
<reference evidence="39 40" key="1">
    <citation type="journal article" date="2020" name="Nature">
        <title>Six reference-quality genomes reveal evolution of bat adaptations.</title>
        <authorList>
            <person name="Jebb D."/>
            <person name="Huang Z."/>
            <person name="Pippel M."/>
            <person name="Hughes G.M."/>
            <person name="Lavrichenko K."/>
            <person name="Devanna P."/>
            <person name="Winkler S."/>
            <person name="Jermiin L.S."/>
            <person name="Skirmuntt E.C."/>
            <person name="Katzourakis A."/>
            <person name="Burkitt-Gray L."/>
            <person name="Ray D.A."/>
            <person name="Sullivan K.A.M."/>
            <person name="Roscito J.G."/>
            <person name="Kirilenko B.M."/>
            <person name="Davalos L.M."/>
            <person name="Corthals A.P."/>
            <person name="Power M.L."/>
            <person name="Jones G."/>
            <person name="Ransome R.D."/>
            <person name="Dechmann D.K.N."/>
            <person name="Locatelli A.G."/>
            <person name="Puechmaille S.J."/>
            <person name="Fedrigo O."/>
            <person name="Jarvis E.D."/>
            <person name="Hiller M."/>
            <person name="Vernes S.C."/>
            <person name="Myers E.W."/>
            <person name="Teeling E.C."/>
        </authorList>
    </citation>
    <scope>NUCLEOTIDE SEQUENCE [LARGE SCALE GENOMIC DNA]</scope>
    <source>
        <strain evidence="39">MRouAeg1</strain>
        <tissue evidence="39">Muscle</tissue>
    </source>
</reference>
<dbReference type="PIRSF" id="PIRSF000550">
    <property type="entry name" value="PKC_alpha"/>
    <property type="match status" value="1"/>
</dbReference>
<dbReference type="CDD" id="cd04026">
    <property type="entry name" value="C2_PKC_alpha_gamma"/>
    <property type="match status" value="1"/>
</dbReference>
<evidence type="ECO:0000256" key="25">
    <source>
        <dbReference type="ARBA" id="ARBA00023163"/>
    </source>
</evidence>
<dbReference type="SMART" id="SM00133">
    <property type="entry name" value="S_TK_X"/>
    <property type="match status" value="1"/>
</dbReference>
<keyword evidence="21" id="KW-0391">Immunity</keyword>
<keyword evidence="19 31" id="KW-0067">ATP-binding</keyword>
<comment type="catalytic activity">
    <reaction evidence="28">
        <text>L-seryl-[protein] + ATP = O-phospho-L-seryl-[protein] + ADP + H(+)</text>
        <dbReference type="Rhea" id="RHEA:17989"/>
        <dbReference type="Rhea" id="RHEA-COMP:9863"/>
        <dbReference type="Rhea" id="RHEA-COMP:11604"/>
        <dbReference type="ChEBI" id="CHEBI:15378"/>
        <dbReference type="ChEBI" id="CHEBI:29999"/>
        <dbReference type="ChEBI" id="CHEBI:30616"/>
        <dbReference type="ChEBI" id="CHEBI:83421"/>
        <dbReference type="ChEBI" id="CHEBI:456216"/>
        <dbReference type="EC" id="2.7.11.13"/>
    </reaction>
</comment>
<dbReference type="EMBL" id="JACASE010000008">
    <property type="protein sequence ID" value="KAF6441953.1"/>
    <property type="molecule type" value="Genomic_DNA"/>
</dbReference>
<proteinExistence type="inferred from homology"/>
<evidence type="ECO:0000256" key="4">
    <source>
        <dbReference type="ARBA" id="ARBA00005490"/>
    </source>
</evidence>
<evidence type="ECO:0000313" key="39">
    <source>
        <dbReference type="EMBL" id="KAF6441953.1"/>
    </source>
</evidence>
<evidence type="ECO:0000256" key="13">
    <source>
        <dbReference type="ARBA" id="ARBA00022737"/>
    </source>
</evidence>
<feature type="binding site" evidence="32">
    <location>
        <position position="125"/>
    </location>
    <ligand>
        <name>Ca(2+)</name>
        <dbReference type="ChEBI" id="CHEBI:29108"/>
        <label>1</label>
    </ligand>
</feature>
<keyword evidence="25" id="KW-0804">Transcription</keyword>
<dbReference type="SUPFAM" id="SSF49562">
    <property type="entry name" value="C2 domain (Calcium/lipid-binding domain, CaLB)"/>
    <property type="match status" value="1"/>
</dbReference>
<dbReference type="GO" id="GO:0006325">
    <property type="term" value="P:chromatin organization"/>
    <property type="evidence" value="ECO:0007669"/>
    <property type="project" value="UniProtKB-KW"/>
</dbReference>
<protein>
    <recommendedName>
        <fullName evidence="6">Protein kinase C beta type</fullName>
        <ecNumber evidence="5">2.7.11.13</ecNumber>
    </recommendedName>
</protein>
<dbReference type="InterPro" id="IPR008271">
    <property type="entry name" value="Ser/Thr_kinase_AS"/>
</dbReference>
<dbReference type="SMART" id="SM00220">
    <property type="entry name" value="S_TKc"/>
    <property type="match status" value="1"/>
</dbReference>
<keyword evidence="22" id="KW-0805">Transcription regulation</keyword>
<keyword evidence="23" id="KW-1064">Adaptive immunity</keyword>
<dbReference type="PRINTS" id="PR00360">
    <property type="entry name" value="C2DOMAIN"/>
</dbReference>
<dbReference type="InterPro" id="IPR035892">
    <property type="entry name" value="C2_domain_sf"/>
</dbReference>
<dbReference type="FunFam" id="2.60.40.150:FF:000012">
    <property type="entry name" value="Kinase C alpha type"/>
    <property type="match status" value="1"/>
</dbReference>
<dbReference type="InterPro" id="IPR000008">
    <property type="entry name" value="C2_dom"/>
</dbReference>
<dbReference type="SMART" id="SM00239">
    <property type="entry name" value="C2"/>
    <property type="match status" value="1"/>
</dbReference>
<evidence type="ECO:0000256" key="19">
    <source>
        <dbReference type="ARBA" id="ARBA00022840"/>
    </source>
</evidence>
<evidence type="ECO:0000256" key="16">
    <source>
        <dbReference type="ARBA" id="ARBA00022777"/>
    </source>
</evidence>
<evidence type="ECO:0000259" key="36">
    <source>
        <dbReference type="PROSITE" id="PS50011"/>
    </source>
</evidence>
<comment type="cofactor">
    <cofactor evidence="32">
        <name>Ca(2+)</name>
        <dbReference type="ChEBI" id="CHEBI:29108"/>
    </cofactor>
    <text evidence="32">Binds 3 Ca(2+) ions per subunit. The ions are bound to the C2 domain.</text>
</comment>
<gene>
    <name evidence="39" type="ORF">HJG63_015882</name>
</gene>
<sequence>MKCDTCMMNVHKRCVMNVPSLCGTDHTERRGRISIKAQIEKEVLTVVVRDAKNLVPMDPNGLSDPYVKLKLIPDPKSESKQKTKTIKCSLNPEWNETFRFQLKESDKDRRLSVEIWDWDLTSRNDFMGSLSFGISELQKAGVDGWFKLLSQEEGEYFNVPVPPEAGECDDDLRQKFERAKIGQAPKTPEEKTTNATSKCDTNGSKDRMKLTDFNFLMVLGKGSFGKVMLSERKGTDELYAVKILKKDVVIQDDDVECTMVEKRVLALPGKPPFLTQLHSCFQTMDRLYFVMEYVNGGDLMYHIQQVGRFKEPHAVFYAAEIAIGLFFLQSKGIIYRDLKLDNVMLDSEGHVKIADFGMCKENMWDGVTTKTFCGTPDYIAPEIIAYQPYGKSVDWWAFGVLLYEMLAGQAPFEGEDEDELFQSIMEHTVAYPKSMSKEAVAICKGLMTKHPGKRLGCGPEGERDVKEHAFFRYIDWEKLERKEIQPPYKPKACGRNAENFDRFFTRHPPVLTPPDHEVIRNIDQSEFEGFSFVNSEFLKPEVKS</sequence>
<evidence type="ECO:0000256" key="1">
    <source>
        <dbReference type="ARBA" id="ARBA00004123"/>
    </source>
</evidence>
<feature type="domain" description="AGC-kinase C-terminal" evidence="38">
    <location>
        <begin position="472"/>
        <end position="542"/>
    </location>
</feature>
<keyword evidence="15" id="KW-0863">Zinc-finger</keyword>
<dbReference type="Proteomes" id="UP000593571">
    <property type="component" value="Unassembled WGS sequence"/>
</dbReference>